<feature type="domain" description="CMP/dCMP-type deaminase" evidence="2">
    <location>
        <begin position="62"/>
        <end position="154"/>
    </location>
</feature>
<dbReference type="CDD" id="cd01285">
    <property type="entry name" value="nucleoside_deaminase"/>
    <property type="match status" value="1"/>
</dbReference>
<evidence type="ECO:0000256" key="1">
    <source>
        <dbReference type="SAM" id="MobiDB-lite"/>
    </source>
</evidence>
<dbReference type="Pfam" id="PF00383">
    <property type="entry name" value="dCMP_cyt_deam_1"/>
    <property type="match status" value="1"/>
</dbReference>
<evidence type="ECO:0000313" key="3">
    <source>
        <dbReference type="EMBL" id="CAD9827528.1"/>
    </source>
</evidence>
<organism evidence="3">
    <name type="scientific">Attheya septentrionalis</name>
    <dbReference type="NCBI Taxonomy" id="420275"/>
    <lineage>
        <taxon>Eukaryota</taxon>
        <taxon>Sar</taxon>
        <taxon>Stramenopiles</taxon>
        <taxon>Ochrophyta</taxon>
        <taxon>Bacillariophyta</taxon>
        <taxon>Coscinodiscophyceae</taxon>
        <taxon>Chaetocerotophycidae</taxon>
        <taxon>Chaetocerotales</taxon>
        <taxon>Attheyaceae</taxon>
        <taxon>Attheya</taxon>
    </lineage>
</organism>
<feature type="region of interest" description="Disordered" evidence="1">
    <location>
        <begin position="229"/>
        <end position="256"/>
    </location>
</feature>
<dbReference type="SUPFAM" id="SSF53927">
    <property type="entry name" value="Cytidine deaminase-like"/>
    <property type="match status" value="1"/>
</dbReference>
<dbReference type="AlphaFoldDB" id="A0A7S2XU14"/>
<reference evidence="3" key="1">
    <citation type="submission" date="2021-01" db="EMBL/GenBank/DDBJ databases">
        <authorList>
            <person name="Corre E."/>
            <person name="Pelletier E."/>
            <person name="Niang G."/>
            <person name="Scheremetjew M."/>
            <person name="Finn R."/>
            <person name="Kale V."/>
            <person name="Holt S."/>
            <person name="Cochrane G."/>
            <person name="Meng A."/>
            <person name="Brown T."/>
            <person name="Cohen L."/>
        </authorList>
    </citation>
    <scope>NUCLEOTIDE SEQUENCE</scope>
    <source>
        <strain evidence="3">CCMP2084</strain>
    </source>
</reference>
<protein>
    <recommendedName>
        <fullName evidence="2">CMP/dCMP-type deaminase domain-containing protein</fullName>
    </recommendedName>
</protein>
<gene>
    <name evidence="3" type="ORF">ASEP1449_LOCUS19362</name>
</gene>
<proteinExistence type="predicted"/>
<dbReference type="InterPro" id="IPR002125">
    <property type="entry name" value="CMP_dCMP_dom"/>
</dbReference>
<feature type="compositionally biased region" description="Gly residues" evidence="1">
    <location>
        <begin position="246"/>
        <end position="256"/>
    </location>
</feature>
<dbReference type="GO" id="GO:0003824">
    <property type="term" value="F:catalytic activity"/>
    <property type="evidence" value="ECO:0007669"/>
    <property type="project" value="InterPro"/>
</dbReference>
<dbReference type="Gene3D" id="3.40.140.10">
    <property type="entry name" value="Cytidine Deaminase, domain 2"/>
    <property type="match status" value="1"/>
</dbReference>
<sequence>MSDNNKVDEPIITVDPLTGAVIPPMPPPSEPLPALTASAELLSNLLTVIEKEIVPLTEQGVQRGNKVFGAAIVQDMPDDCSCPLVVARTNAEQEETPLFHGEVHCLYAYSKSLSSDHGHRRPDPSECLFVSTHEPCCMCISSIVWSGFTRVYYLFGYEETRGQGIPHDLNIMHELWGVPTYRRQNKFLTVAGIPDLVQRLNDDGDEPKKALLMERIEALRVKYDKLSHHYHSSKDKPSTNNDQEEGGGGGAKIPFA</sequence>
<dbReference type="InterPro" id="IPR016193">
    <property type="entry name" value="Cytidine_deaminase-like"/>
</dbReference>
<evidence type="ECO:0000259" key="2">
    <source>
        <dbReference type="Pfam" id="PF00383"/>
    </source>
</evidence>
<accession>A0A7S2XU14</accession>
<dbReference type="EMBL" id="HBHQ01028555">
    <property type="protein sequence ID" value="CAD9827528.1"/>
    <property type="molecule type" value="Transcribed_RNA"/>
</dbReference>
<name>A0A7S2XU14_9STRA</name>